<dbReference type="EMBL" id="BSXG01000030">
    <property type="protein sequence ID" value="GME26711.1"/>
    <property type="molecule type" value="Genomic_DNA"/>
</dbReference>
<gene>
    <name evidence="1" type="primary">g10006</name>
    <name evidence="1" type="ORF">NpPPO83_00010006</name>
</gene>
<organism evidence="1 2">
    <name type="scientific">Neofusicoccum parvum</name>
    <dbReference type="NCBI Taxonomy" id="310453"/>
    <lineage>
        <taxon>Eukaryota</taxon>
        <taxon>Fungi</taxon>
        <taxon>Dikarya</taxon>
        <taxon>Ascomycota</taxon>
        <taxon>Pezizomycotina</taxon>
        <taxon>Dothideomycetes</taxon>
        <taxon>Dothideomycetes incertae sedis</taxon>
        <taxon>Botryosphaeriales</taxon>
        <taxon>Botryosphaeriaceae</taxon>
        <taxon>Neofusicoccum</taxon>
    </lineage>
</organism>
<comment type="caution">
    <text evidence="1">The sequence shown here is derived from an EMBL/GenBank/DDBJ whole genome shotgun (WGS) entry which is preliminary data.</text>
</comment>
<proteinExistence type="predicted"/>
<name>A0ACB5S1Z7_9PEZI</name>
<reference evidence="1" key="1">
    <citation type="submission" date="2024-09" db="EMBL/GenBank/DDBJ databases">
        <title>Draft Genome Sequences of Neofusicoccum parvum.</title>
        <authorList>
            <person name="Ashida A."/>
            <person name="Camagna M."/>
            <person name="Tanaka A."/>
            <person name="Takemoto D."/>
        </authorList>
    </citation>
    <scope>NUCLEOTIDE SEQUENCE</scope>
    <source>
        <strain evidence="1">PPO83</strain>
    </source>
</reference>
<sequence>MLADHLPSGDGALTLLAALSLLLTITLLPRTFPFLTRLASPSPSPLAPPPTKPKTFYGLRPTTTTTTTTTTTPTPLDLTTTPPCPDPSPETATPDRWYRDPYISARVYTATMALRAVPAADWLRVDANYAARMAHKRGVLAAHGWPKALDCRPAAEPAVRELLAALVAYLPRRFPSVWVEEAGGRWLRNGVTGERWEVREPWGGLRPLEVVARITEEDLAVLVPPEGEGEGVDGEYVLKAVVSAFPAGFDIEEKMDRGLTAIHGPVPTYKEKLQRAMNKFFKSMTADRLVMRVNWGINDREELFFLEGTHLYEGDEASADDSIDINQVQLRVERQVLRRLPVSGAMCMMTKTYLYRLVDIAQEPGFAERLGGLLHKLPEKFAFYKRKPVWGKVVLAYLDEMAAKYPAIPTEDE</sequence>
<accession>A0ACB5S1Z7</accession>
<keyword evidence="2" id="KW-1185">Reference proteome</keyword>
<dbReference type="Proteomes" id="UP001165186">
    <property type="component" value="Unassembled WGS sequence"/>
</dbReference>
<evidence type="ECO:0000313" key="2">
    <source>
        <dbReference type="Proteomes" id="UP001165186"/>
    </source>
</evidence>
<protein>
    <submittedName>
        <fullName evidence="1">Hrq family protein 4</fullName>
    </submittedName>
</protein>
<evidence type="ECO:0000313" key="1">
    <source>
        <dbReference type="EMBL" id="GME26711.1"/>
    </source>
</evidence>